<protein>
    <submittedName>
        <fullName evidence="9">IAA-amino acid hydrolase ILR1-like 3</fullName>
    </submittedName>
</protein>
<dbReference type="PIRSF" id="PIRSF005962">
    <property type="entry name" value="Pept_M20D_amidohydro"/>
    <property type="match status" value="1"/>
</dbReference>
<dbReference type="SUPFAM" id="SSF53187">
    <property type="entry name" value="Zn-dependent exopeptidases"/>
    <property type="match status" value="1"/>
</dbReference>
<comment type="similarity">
    <text evidence="1">Belongs to the peptidase M20 family.</text>
</comment>
<dbReference type="SUPFAM" id="SSF55031">
    <property type="entry name" value="Bacterial exopeptidase dimerisation domain"/>
    <property type="match status" value="1"/>
</dbReference>
<dbReference type="Pfam" id="PF01546">
    <property type="entry name" value="Peptidase_M20"/>
    <property type="match status" value="1"/>
</dbReference>
<evidence type="ECO:0000256" key="1">
    <source>
        <dbReference type="ARBA" id="ARBA00006153"/>
    </source>
</evidence>
<evidence type="ECO:0000313" key="8">
    <source>
        <dbReference type="Proteomes" id="UP000504603"/>
    </source>
</evidence>
<keyword evidence="3" id="KW-0378">Hydrolase</keyword>
<keyword evidence="8" id="KW-1185">Reference proteome</keyword>
<dbReference type="InterPro" id="IPR002933">
    <property type="entry name" value="Peptidase_M20"/>
</dbReference>
<proteinExistence type="inferred from homology"/>
<dbReference type="KEGG" id="mcha:111005645"/>
<comment type="cofactor">
    <cofactor evidence="5">
        <name>Mn(2+)</name>
        <dbReference type="ChEBI" id="CHEBI:29035"/>
    </cofactor>
    <text evidence="5">The Mn(2+) ion enhances activity.</text>
</comment>
<dbReference type="Proteomes" id="UP000504603">
    <property type="component" value="Unplaced"/>
</dbReference>
<evidence type="ECO:0000256" key="2">
    <source>
        <dbReference type="ARBA" id="ARBA00022729"/>
    </source>
</evidence>
<dbReference type="GO" id="GO:0046872">
    <property type="term" value="F:metal ion binding"/>
    <property type="evidence" value="ECO:0007669"/>
    <property type="project" value="UniProtKB-KW"/>
</dbReference>
<dbReference type="OrthoDB" id="6119954at2759"/>
<dbReference type="FunFam" id="3.30.70.360:FF:000001">
    <property type="entry name" value="N-acetyldiaminopimelate deacetylase"/>
    <property type="match status" value="1"/>
</dbReference>
<name>A0A6J1BV66_MOMCH</name>
<dbReference type="Pfam" id="PF07687">
    <property type="entry name" value="M20_dimer"/>
    <property type="match status" value="1"/>
</dbReference>
<dbReference type="CDD" id="cd08017">
    <property type="entry name" value="M20_IAA_Hyd"/>
    <property type="match status" value="1"/>
</dbReference>
<organism evidence="8 9">
    <name type="scientific">Momordica charantia</name>
    <name type="common">Bitter gourd</name>
    <name type="synonym">Balsam pear</name>
    <dbReference type="NCBI Taxonomy" id="3673"/>
    <lineage>
        <taxon>Eukaryota</taxon>
        <taxon>Viridiplantae</taxon>
        <taxon>Streptophyta</taxon>
        <taxon>Embryophyta</taxon>
        <taxon>Tracheophyta</taxon>
        <taxon>Spermatophyta</taxon>
        <taxon>Magnoliopsida</taxon>
        <taxon>eudicotyledons</taxon>
        <taxon>Gunneridae</taxon>
        <taxon>Pentapetalae</taxon>
        <taxon>rosids</taxon>
        <taxon>fabids</taxon>
        <taxon>Cucurbitales</taxon>
        <taxon>Cucurbitaceae</taxon>
        <taxon>Momordiceae</taxon>
        <taxon>Momordica</taxon>
    </lineage>
</organism>
<reference evidence="9" key="1">
    <citation type="submission" date="2025-08" db="UniProtKB">
        <authorList>
            <consortium name="RefSeq"/>
        </authorList>
    </citation>
    <scope>IDENTIFICATION</scope>
    <source>
        <strain evidence="9">OHB3-1</strain>
    </source>
</reference>
<dbReference type="GeneID" id="111005645"/>
<dbReference type="NCBIfam" id="TIGR01891">
    <property type="entry name" value="amidohydrolases"/>
    <property type="match status" value="1"/>
</dbReference>
<feature type="binding site" evidence="5">
    <location>
        <position position="407"/>
    </location>
    <ligand>
        <name>Mn(2+)</name>
        <dbReference type="ChEBI" id="CHEBI:29035"/>
        <label>2</label>
    </ligand>
</feature>
<keyword evidence="2 6" id="KW-0732">Signal</keyword>
<accession>A0A6J1BV66</accession>
<keyword evidence="4 5" id="KW-0464">Manganese</keyword>
<feature type="binding site" evidence="5">
    <location>
        <position position="149"/>
    </location>
    <ligand>
        <name>Mn(2+)</name>
        <dbReference type="ChEBI" id="CHEBI:29035"/>
        <label>2</label>
    </ligand>
</feature>
<dbReference type="PANTHER" id="PTHR11014">
    <property type="entry name" value="PEPTIDASE M20 FAMILY MEMBER"/>
    <property type="match status" value="1"/>
</dbReference>
<dbReference type="PANTHER" id="PTHR11014:SF63">
    <property type="entry name" value="METALLOPEPTIDASE, PUTATIVE (AFU_ORTHOLOGUE AFUA_6G09600)-RELATED"/>
    <property type="match status" value="1"/>
</dbReference>
<feature type="chain" id="PRO_5026919816" evidence="6">
    <location>
        <begin position="24"/>
        <end position="441"/>
    </location>
</feature>
<keyword evidence="5" id="KW-0479">Metal-binding</keyword>
<feature type="binding site" evidence="5">
    <location>
        <position position="208"/>
    </location>
    <ligand>
        <name>Mn(2+)</name>
        <dbReference type="ChEBI" id="CHEBI:29035"/>
        <label>2</label>
    </ligand>
</feature>
<dbReference type="GO" id="GO:0005783">
    <property type="term" value="C:endoplasmic reticulum"/>
    <property type="evidence" value="ECO:0007669"/>
    <property type="project" value="TreeGrafter"/>
</dbReference>
<dbReference type="InterPro" id="IPR044757">
    <property type="entry name" value="ILR1-like_Hyd"/>
</dbReference>
<evidence type="ECO:0000256" key="5">
    <source>
        <dbReference type="PIRSR" id="PIRSR005962-1"/>
    </source>
</evidence>
<dbReference type="GO" id="GO:0010179">
    <property type="term" value="F:IAA-Ala conjugate hydrolase activity"/>
    <property type="evidence" value="ECO:0007669"/>
    <property type="project" value="TreeGrafter"/>
</dbReference>
<dbReference type="Gene3D" id="3.40.630.10">
    <property type="entry name" value="Zn peptidases"/>
    <property type="match status" value="1"/>
</dbReference>
<gene>
    <name evidence="9" type="primary">LOC111005645</name>
</gene>
<dbReference type="RefSeq" id="XP_022132922.1">
    <property type="nucleotide sequence ID" value="XM_022277230.1"/>
</dbReference>
<sequence length="441" mass="47692">MTAAMDSCSTLFCWMVFLGMALSRSAAAAARGGDGSELHSLTRNLLGSAREGEFMEWIKGVRRRIHEYPELGFEEYRTSQLVRSELDSLGISYQWPVAETGVVASIKGAASLSSSRPVFALRADMDALPLQELVEWEFKSKVEGKMHACGHDSHVAMLLGAARLLQSKRDKLKGTVKLVFQPGEECNGAYKMLKDEALDGIDGIFALHVLPSLPTGVIASRPGPVCAGAGHFSALIRGKGGHAAIPHMTKDPVLATAFIIQALQQIVSRETDPLEAGVVTIAFVEGGQAENIVPETVKVGGTFRSLSPEGFSYLKERIREVINTQAAVHHCHAAVKFMEDTPVMVNNVALFEHANMVGNSLLGESNVQLLPWTMGAEDFGFFSQRIAATIFGIGVRNDTLRSNRPLHSPHFVLDEEALPIGAALHAAVAMSYLEHNSVFSD</sequence>
<evidence type="ECO:0000256" key="6">
    <source>
        <dbReference type="SAM" id="SignalP"/>
    </source>
</evidence>
<feature type="signal peptide" evidence="6">
    <location>
        <begin position="1"/>
        <end position="23"/>
    </location>
</feature>
<feature type="domain" description="Peptidase M20 dimerisation" evidence="7">
    <location>
        <begin position="233"/>
        <end position="327"/>
    </location>
</feature>
<evidence type="ECO:0000313" key="9">
    <source>
        <dbReference type="RefSeq" id="XP_022132922.1"/>
    </source>
</evidence>
<dbReference type="AlphaFoldDB" id="A0A6J1BV66"/>
<evidence type="ECO:0000256" key="3">
    <source>
        <dbReference type="ARBA" id="ARBA00022801"/>
    </source>
</evidence>
<feature type="binding site" evidence="5">
    <location>
        <position position="185"/>
    </location>
    <ligand>
        <name>Mn(2+)</name>
        <dbReference type="ChEBI" id="CHEBI:29035"/>
        <label>2</label>
    </ligand>
</feature>
<dbReference type="GO" id="GO:0009850">
    <property type="term" value="P:auxin metabolic process"/>
    <property type="evidence" value="ECO:0007669"/>
    <property type="project" value="InterPro"/>
</dbReference>
<evidence type="ECO:0000256" key="4">
    <source>
        <dbReference type="ARBA" id="ARBA00023211"/>
    </source>
</evidence>
<dbReference type="Gene3D" id="3.30.70.360">
    <property type="match status" value="1"/>
</dbReference>
<evidence type="ECO:0000259" key="7">
    <source>
        <dbReference type="Pfam" id="PF07687"/>
    </source>
</evidence>
<feature type="binding site" evidence="5">
    <location>
        <position position="151"/>
    </location>
    <ligand>
        <name>Mn(2+)</name>
        <dbReference type="ChEBI" id="CHEBI:29035"/>
        <label>2</label>
    </ligand>
</feature>
<dbReference type="InterPro" id="IPR036264">
    <property type="entry name" value="Bact_exopeptidase_dim_dom"/>
</dbReference>
<dbReference type="InterPro" id="IPR011650">
    <property type="entry name" value="Peptidase_M20_dimer"/>
</dbReference>
<dbReference type="InterPro" id="IPR017439">
    <property type="entry name" value="Amidohydrolase"/>
</dbReference>